<dbReference type="RefSeq" id="WP_219065462.1">
    <property type="nucleotide sequence ID" value="NZ_CAJUXY010000001.1"/>
</dbReference>
<evidence type="ECO:0000259" key="2">
    <source>
        <dbReference type="Pfam" id="PF13701"/>
    </source>
</evidence>
<gene>
    <name evidence="3" type="ORF">M5I08_18760</name>
</gene>
<keyword evidence="1" id="KW-0732">Signal</keyword>
<dbReference type="EMBL" id="CP097320">
    <property type="protein sequence ID" value="UQX10202.1"/>
    <property type="molecule type" value="Genomic_DNA"/>
</dbReference>
<evidence type="ECO:0000313" key="4">
    <source>
        <dbReference type="Proteomes" id="UP001056610"/>
    </source>
</evidence>
<dbReference type="InterPro" id="IPR025668">
    <property type="entry name" value="Tnp_DDE_dom"/>
</dbReference>
<feature type="domain" description="Transposase DDE" evidence="2">
    <location>
        <begin position="7"/>
        <end position="71"/>
    </location>
</feature>
<accession>A0ABY4QI84</accession>
<dbReference type="Proteomes" id="UP001056610">
    <property type="component" value="Chromosome"/>
</dbReference>
<name>A0ABY4QI84_9MYCO</name>
<sequence>MIGARRCAIGLLCWIRLLLLDGPPAKAEPDTLRHRLLHTAARLINHSRHLFLRIPETWPWAHEFADAFNRVLAIP</sequence>
<organism evidence="3 4">
    <name type="scientific">Candidatus Mycobacterium methanotrophicum</name>
    <dbReference type="NCBI Taxonomy" id="2943498"/>
    <lineage>
        <taxon>Bacteria</taxon>
        <taxon>Bacillati</taxon>
        <taxon>Actinomycetota</taxon>
        <taxon>Actinomycetes</taxon>
        <taxon>Mycobacteriales</taxon>
        <taxon>Mycobacteriaceae</taxon>
        <taxon>Mycobacterium</taxon>
    </lineage>
</organism>
<dbReference type="Pfam" id="PF13701">
    <property type="entry name" value="DDE_Tnp_1_4"/>
    <property type="match status" value="1"/>
</dbReference>
<feature type="signal peptide" evidence="1">
    <location>
        <begin position="1"/>
        <end position="27"/>
    </location>
</feature>
<evidence type="ECO:0000313" key="3">
    <source>
        <dbReference type="EMBL" id="UQX10202.1"/>
    </source>
</evidence>
<feature type="chain" id="PRO_5046446828" evidence="1">
    <location>
        <begin position="28"/>
        <end position="75"/>
    </location>
</feature>
<reference evidence="3" key="1">
    <citation type="submission" date="2022-05" db="EMBL/GenBank/DDBJ databases">
        <title>A methanotrophic Mycobacterium dominates a cave microbial ecosystem.</title>
        <authorList>
            <person name="Van Spanning R.J.M."/>
            <person name="Guan Q."/>
            <person name="Melkonian C."/>
            <person name="Gallant J."/>
            <person name="Polerecky L."/>
            <person name="Flot J.-F."/>
            <person name="Brandt B.W."/>
            <person name="Braster M."/>
            <person name="Iturbe Espinoza P."/>
            <person name="Aerts J."/>
            <person name="Meima-Franke M."/>
            <person name="Piersma S.R."/>
            <person name="Bunduc C."/>
            <person name="Ummels R."/>
            <person name="Pain A."/>
            <person name="Fleming E.J."/>
            <person name="van der Wel N."/>
            <person name="Gherman V.D."/>
            <person name="Sarbu S.M."/>
            <person name="Bodelier P.L.E."/>
            <person name="Bitter W."/>
        </authorList>
    </citation>
    <scope>NUCLEOTIDE SEQUENCE</scope>
    <source>
        <strain evidence="3">Sulfur Cave</strain>
    </source>
</reference>
<evidence type="ECO:0000256" key="1">
    <source>
        <dbReference type="SAM" id="SignalP"/>
    </source>
</evidence>
<proteinExistence type="predicted"/>
<protein>
    <submittedName>
        <fullName evidence="3">Transposase</fullName>
    </submittedName>
</protein>
<keyword evidence="4" id="KW-1185">Reference proteome</keyword>